<dbReference type="GO" id="GO:0007186">
    <property type="term" value="P:G protein-coupled receptor signaling pathway"/>
    <property type="evidence" value="ECO:0007669"/>
    <property type="project" value="TreeGrafter"/>
</dbReference>
<dbReference type="PANTHER" id="PTHR12425">
    <property type="entry name" value="SYNEMBRYN"/>
    <property type="match status" value="1"/>
</dbReference>
<organism evidence="5 6">
    <name type="scientific">Exophiala bonariae</name>
    <dbReference type="NCBI Taxonomy" id="1690606"/>
    <lineage>
        <taxon>Eukaryota</taxon>
        <taxon>Fungi</taxon>
        <taxon>Dikarya</taxon>
        <taxon>Ascomycota</taxon>
        <taxon>Pezizomycotina</taxon>
        <taxon>Eurotiomycetes</taxon>
        <taxon>Chaetothyriomycetidae</taxon>
        <taxon>Chaetothyriales</taxon>
        <taxon>Herpotrichiellaceae</taxon>
        <taxon>Exophiala</taxon>
    </lineage>
</organism>
<dbReference type="RefSeq" id="XP_064701094.1">
    <property type="nucleotide sequence ID" value="XM_064852869.1"/>
</dbReference>
<evidence type="ECO:0000256" key="2">
    <source>
        <dbReference type="ARBA" id="ARBA00022658"/>
    </source>
</evidence>
<dbReference type="GO" id="GO:0001965">
    <property type="term" value="F:G-protein alpha-subunit binding"/>
    <property type="evidence" value="ECO:0007669"/>
    <property type="project" value="TreeGrafter"/>
</dbReference>
<dbReference type="SUPFAM" id="SSF48371">
    <property type="entry name" value="ARM repeat"/>
    <property type="match status" value="1"/>
</dbReference>
<evidence type="ECO:0008006" key="7">
    <source>
        <dbReference type="Google" id="ProtNLM"/>
    </source>
</evidence>
<comment type="caution">
    <text evidence="5">The sequence shown here is derived from an EMBL/GenBank/DDBJ whole genome shotgun (WGS) entry which is preliminary data.</text>
</comment>
<proteinExistence type="inferred from homology"/>
<comment type="similarity">
    <text evidence="1">Belongs to the synembryn family.</text>
</comment>
<evidence type="ECO:0000256" key="1">
    <source>
        <dbReference type="ARBA" id="ARBA00009049"/>
    </source>
</evidence>
<dbReference type="GeneID" id="89977488"/>
<name>A0AAV9MVF2_9EURO</name>
<keyword evidence="3" id="KW-0143">Chaperone</keyword>
<keyword evidence="2" id="KW-0344">Guanine-nucleotide releasing factor</keyword>
<dbReference type="EMBL" id="JAVRRD010000037">
    <property type="protein sequence ID" value="KAK5045465.1"/>
    <property type="molecule type" value="Genomic_DNA"/>
</dbReference>
<feature type="region of interest" description="Disordered" evidence="4">
    <location>
        <begin position="292"/>
        <end position="311"/>
    </location>
</feature>
<dbReference type="Proteomes" id="UP001358417">
    <property type="component" value="Unassembled WGS sequence"/>
</dbReference>
<dbReference type="GO" id="GO:0005085">
    <property type="term" value="F:guanyl-nucleotide exchange factor activity"/>
    <property type="evidence" value="ECO:0007669"/>
    <property type="project" value="UniProtKB-KW"/>
</dbReference>
<protein>
    <recommendedName>
        <fullName evidence="7">Guanine nucleotide exchange factor synembryn</fullName>
    </recommendedName>
</protein>
<dbReference type="GO" id="GO:0005737">
    <property type="term" value="C:cytoplasm"/>
    <property type="evidence" value="ECO:0007669"/>
    <property type="project" value="TreeGrafter"/>
</dbReference>
<dbReference type="PANTHER" id="PTHR12425:SF5">
    <property type="entry name" value="SYNEMBRYN"/>
    <property type="match status" value="1"/>
</dbReference>
<gene>
    <name evidence="5" type="ORF">LTR84_009329</name>
</gene>
<dbReference type="InterPro" id="IPR019318">
    <property type="entry name" value="Gua_nucleotide_exch_fac_Ric8"/>
</dbReference>
<evidence type="ECO:0000313" key="5">
    <source>
        <dbReference type="EMBL" id="KAK5045465.1"/>
    </source>
</evidence>
<dbReference type="InterPro" id="IPR016024">
    <property type="entry name" value="ARM-type_fold"/>
</dbReference>
<dbReference type="Pfam" id="PF10165">
    <property type="entry name" value="Ric8"/>
    <property type="match status" value="1"/>
</dbReference>
<accession>A0AAV9MVF2</accession>
<evidence type="ECO:0000256" key="3">
    <source>
        <dbReference type="ARBA" id="ARBA00023186"/>
    </source>
</evidence>
<keyword evidence="6" id="KW-1185">Reference proteome</keyword>
<evidence type="ECO:0000256" key="4">
    <source>
        <dbReference type="SAM" id="MobiDB-lite"/>
    </source>
</evidence>
<dbReference type="AlphaFoldDB" id="A0AAV9MVF2"/>
<evidence type="ECO:0000313" key="6">
    <source>
        <dbReference type="Proteomes" id="UP001358417"/>
    </source>
</evidence>
<reference evidence="5 6" key="1">
    <citation type="submission" date="2023-08" db="EMBL/GenBank/DDBJ databases">
        <title>Black Yeasts Isolated from many extreme environments.</title>
        <authorList>
            <person name="Coleine C."/>
            <person name="Stajich J.E."/>
            <person name="Selbmann L."/>
        </authorList>
    </citation>
    <scope>NUCLEOTIDE SEQUENCE [LARGE SCALE GENOMIC DNA]</scope>
    <source>
        <strain evidence="5 6">CCFEE 5792</strain>
    </source>
</reference>
<sequence length="455" mass="50566">MSIRVQQAEASALLRELRRDVDKNVSNHEQHAKALERLKVLGRDARNVSEIYDRAGIDTLGHYAFNELPNPVYQEALRCLANALLLLPQTRESAIELDLDKRATQKLQTSSSDDEFLLARILFLLTYAPTMNLEPLILEQDMAKSIVRLLSRHADNLPKKHDIATTLDQSSSMALQETLKLLFNVSSAKPEHVAKFNPAVRPLLLMLEGLQVPDPPLQPPLSLVLNALANLEISDGSIDEKEELRPAVERLTKILDQAVQRYSSTELESLGVPLVTILRKVNEMASGDLREEMKSKFLPDDEERDQPLGKSSTLASRLLRLTTSPGSLHLTEAISGLQFELSDKDANDYVKNVGYGYAAGYLMSHKIPIPESAQGAGDKVASGGIPTNPITGQRLDKEPPIEVPKMSQEEKEREAERLFVLFERLKATGVVDVKNPVEVARDEGRFEELSDSDAD</sequence>